<reference evidence="7" key="3">
    <citation type="submission" date="2023-10" db="EMBL/GenBank/DDBJ databases">
        <title>Whole Genome based description of the genera Actinobaculum and Actinotignum reveals a complex phylogenetic relationship within the species included in the genus Actinotignum.</title>
        <authorList>
            <person name="Jensen C.S."/>
            <person name="Dargis R."/>
            <person name="Kemp M."/>
            <person name="Christensen J.J."/>
        </authorList>
    </citation>
    <scope>NUCLEOTIDE SEQUENCE</scope>
    <source>
        <strain evidence="7">Actinobaculum_suis_CCUG19206T</strain>
    </source>
</reference>
<dbReference type="Gene3D" id="3.40.640.10">
    <property type="entry name" value="Type I PLP-dependent aspartate aminotransferase-like (Major domain)"/>
    <property type="match status" value="1"/>
</dbReference>
<dbReference type="RefSeq" id="WP_065414544.1">
    <property type="nucleotide sequence ID" value="NZ_FNAU01000010.1"/>
</dbReference>
<evidence type="ECO:0000256" key="2">
    <source>
        <dbReference type="ARBA" id="ARBA00012224"/>
    </source>
</evidence>
<reference evidence="8" key="1">
    <citation type="submission" date="2016-10" db="EMBL/GenBank/DDBJ databases">
        <authorList>
            <person name="Varghese N."/>
            <person name="Submissions S."/>
        </authorList>
    </citation>
    <scope>NUCLEOTIDE SEQUENCE</scope>
    <source>
        <strain evidence="8">DSM 20639</strain>
    </source>
</reference>
<feature type="domain" description="Aminotransferase class I/classII large" evidence="6">
    <location>
        <begin position="51"/>
        <end position="377"/>
    </location>
</feature>
<dbReference type="InterPro" id="IPR015422">
    <property type="entry name" value="PyrdxlP-dep_Trfase_small"/>
</dbReference>
<keyword evidence="7" id="KW-0808">Transferase</keyword>
<dbReference type="EMBL" id="FNAU01000010">
    <property type="protein sequence ID" value="SDE47228.1"/>
    <property type="molecule type" value="Genomic_DNA"/>
</dbReference>
<accession>A0A1B9BES2</accession>
<reference evidence="9" key="2">
    <citation type="submission" date="2016-10" db="EMBL/GenBank/DDBJ databases">
        <authorList>
            <person name="Varghese N."/>
        </authorList>
    </citation>
    <scope>NUCLEOTIDE SEQUENCE [LARGE SCALE GENOMIC DNA]</scope>
    <source>
        <strain evidence="9">DSM 20639</strain>
    </source>
</reference>
<comment type="similarity">
    <text evidence="5">Belongs to the class-II pyridoxal-phosphate-dependent aminotransferase family. MalY/PatB cystathionine beta-lyase subfamily.</text>
</comment>
<evidence type="ECO:0000256" key="3">
    <source>
        <dbReference type="ARBA" id="ARBA00022898"/>
    </source>
</evidence>
<dbReference type="Proteomes" id="UP001273799">
    <property type="component" value="Unassembled WGS sequence"/>
</dbReference>
<dbReference type="EMBL" id="JAWNFU010000002">
    <property type="protein sequence ID" value="MDY5153304.1"/>
    <property type="molecule type" value="Genomic_DNA"/>
</dbReference>
<dbReference type="Pfam" id="PF00155">
    <property type="entry name" value="Aminotran_1_2"/>
    <property type="match status" value="1"/>
</dbReference>
<dbReference type="GO" id="GO:0030170">
    <property type="term" value="F:pyridoxal phosphate binding"/>
    <property type="evidence" value="ECO:0007669"/>
    <property type="project" value="InterPro"/>
</dbReference>
<gene>
    <name evidence="7" type="ORF">R6G71_04480</name>
    <name evidence="8" type="ORF">SAMN05421878_11014</name>
</gene>
<dbReference type="InterPro" id="IPR004839">
    <property type="entry name" value="Aminotransferase_I/II_large"/>
</dbReference>
<keyword evidence="4 8" id="KW-0456">Lyase</keyword>
<protein>
    <recommendedName>
        <fullName evidence="2">cysteine-S-conjugate beta-lyase</fullName>
        <ecNumber evidence="2">4.4.1.13</ecNumber>
    </recommendedName>
</protein>
<evidence type="ECO:0000256" key="5">
    <source>
        <dbReference type="ARBA" id="ARBA00037974"/>
    </source>
</evidence>
<dbReference type="Gene3D" id="3.90.1150.10">
    <property type="entry name" value="Aspartate Aminotransferase, domain 1"/>
    <property type="match status" value="1"/>
</dbReference>
<evidence type="ECO:0000313" key="7">
    <source>
        <dbReference type="EMBL" id="MDY5153304.1"/>
    </source>
</evidence>
<dbReference type="PANTHER" id="PTHR43525">
    <property type="entry name" value="PROTEIN MALY"/>
    <property type="match status" value="1"/>
</dbReference>
<dbReference type="AlphaFoldDB" id="A0A1B9BES2"/>
<dbReference type="InterPro" id="IPR015424">
    <property type="entry name" value="PyrdxlP-dep_Trfase"/>
</dbReference>
<evidence type="ECO:0000256" key="1">
    <source>
        <dbReference type="ARBA" id="ARBA00001933"/>
    </source>
</evidence>
<keyword evidence="3" id="KW-0663">Pyridoxal phosphate</keyword>
<comment type="cofactor">
    <cofactor evidence="1">
        <name>pyridoxal 5'-phosphate</name>
        <dbReference type="ChEBI" id="CHEBI:597326"/>
    </cofactor>
</comment>
<keyword evidence="7" id="KW-0032">Aminotransferase</keyword>
<dbReference type="GO" id="GO:0008483">
    <property type="term" value="F:transaminase activity"/>
    <property type="evidence" value="ECO:0007669"/>
    <property type="project" value="UniProtKB-KW"/>
</dbReference>
<dbReference type="EC" id="4.4.1.13" evidence="2"/>
<dbReference type="CDD" id="cd00609">
    <property type="entry name" value="AAT_like"/>
    <property type="match status" value="1"/>
</dbReference>
<organism evidence="8 9">
    <name type="scientific">Actinobaculum suis</name>
    <dbReference type="NCBI Taxonomy" id="1657"/>
    <lineage>
        <taxon>Bacteria</taxon>
        <taxon>Bacillati</taxon>
        <taxon>Actinomycetota</taxon>
        <taxon>Actinomycetes</taxon>
        <taxon>Actinomycetales</taxon>
        <taxon>Actinomycetaceae</taxon>
        <taxon>Actinobaculum</taxon>
    </lineage>
</organism>
<dbReference type="InterPro" id="IPR015421">
    <property type="entry name" value="PyrdxlP-dep_Trfase_major"/>
</dbReference>
<dbReference type="OrthoDB" id="3224382at2"/>
<dbReference type="SUPFAM" id="SSF53383">
    <property type="entry name" value="PLP-dependent transferases"/>
    <property type="match status" value="1"/>
</dbReference>
<evidence type="ECO:0000259" key="6">
    <source>
        <dbReference type="Pfam" id="PF00155"/>
    </source>
</evidence>
<dbReference type="InterPro" id="IPR051798">
    <property type="entry name" value="Class-II_PLP-Dep_Aminotrans"/>
</dbReference>
<evidence type="ECO:0000256" key="4">
    <source>
        <dbReference type="ARBA" id="ARBA00023239"/>
    </source>
</evidence>
<sequence>MAYNFDSKTLAQLQTEGSSKWSKYPGTICMWLAEMDFGIAPELRDYLIGEAQRGTLGYLPAAETPQILDSAASWMANFGPRPDTSRMILIPEVLEGLRIAIRDFTTPGTDVVVPTPAYMPFLTIPAEFGREVVQVPSHFDPQARRWAFDFEALEEALPEGGLLILCNPWNPTGRCLDRSELTRISQIVEAKGARVFEDAIHAPILIDGEYIPYGSLNEATRRHTITAIAASKGWNIPGLKAAQLIFHNDADWQAFAPKAGAASSPTSTIGARAARIAFTHCEQWRTEMCQYVAQNLALLEARVETWPGVHMAHVEGTYIAFLDFTDAGLGSDPIEVLRTQAGVSLTAGGACGAGYETYGRMIVATPRAVLEAALNAIEKVLPRG</sequence>
<name>A0A1B9BES2_9ACTO</name>
<dbReference type="Proteomes" id="UP000182744">
    <property type="component" value="Unassembled WGS sequence"/>
</dbReference>
<keyword evidence="9" id="KW-1185">Reference proteome</keyword>
<dbReference type="GO" id="GO:0047804">
    <property type="term" value="F:cysteine-S-conjugate beta-lyase activity"/>
    <property type="evidence" value="ECO:0007669"/>
    <property type="project" value="UniProtKB-EC"/>
</dbReference>
<proteinExistence type="inferred from homology"/>
<dbReference type="PANTHER" id="PTHR43525:SF1">
    <property type="entry name" value="PROTEIN MALY"/>
    <property type="match status" value="1"/>
</dbReference>
<evidence type="ECO:0000313" key="9">
    <source>
        <dbReference type="Proteomes" id="UP000182744"/>
    </source>
</evidence>
<evidence type="ECO:0000313" key="8">
    <source>
        <dbReference type="EMBL" id="SDE47228.1"/>
    </source>
</evidence>